<name>A0A2G9WUJ0_9HYPH</name>
<dbReference type="InterPro" id="IPR036259">
    <property type="entry name" value="MFS_trans_sf"/>
</dbReference>
<dbReference type="RefSeq" id="WP_100081406.1">
    <property type="nucleotide sequence ID" value="NZ_NQVN01000010.1"/>
</dbReference>
<feature type="transmembrane region" description="Helical" evidence="4">
    <location>
        <begin position="49"/>
        <end position="68"/>
    </location>
</feature>
<keyword evidence="3 4" id="KW-0472">Membrane</keyword>
<gene>
    <name evidence="5" type="ORF">CJ014_15570</name>
</gene>
<dbReference type="Proteomes" id="UP000231070">
    <property type="component" value="Unassembled WGS sequence"/>
</dbReference>
<proteinExistence type="predicted"/>
<dbReference type="EMBL" id="NQVN01000010">
    <property type="protein sequence ID" value="PIO98381.1"/>
    <property type="molecule type" value="Genomic_DNA"/>
</dbReference>
<evidence type="ECO:0000256" key="4">
    <source>
        <dbReference type="SAM" id="Phobius"/>
    </source>
</evidence>
<evidence type="ECO:0000313" key="5">
    <source>
        <dbReference type="EMBL" id="PIO98381.1"/>
    </source>
</evidence>
<feature type="transmembrane region" description="Helical" evidence="4">
    <location>
        <begin position="169"/>
        <end position="189"/>
    </location>
</feature>
<dbReference type="OrthoDB" id="7200137at2"/>
<feature type="transmembrane region" description="Helical" evidence="4">
    <location>
        <begin position="12"/>
        <end position="29"/>
    </location>
</feature>
<dbReference type="GO" id="GO:0022857">
    <property type="term" value="F:transmembrane transporter activity"/>
    <property type="evidence" value="ECO:0007669"/>
    <property type="project" value="InterPro"/>
</dbReference>
<feature type="transmembrane region" description="Helical" evidence="4">
    <location>
        <begin position="217"/>
        <end position="240"/>
    </location>
</feature>
<evidence type="ECO:0008006" key="7">
    <source>
        <dbReference type="Google" id="ProtNLM"/>
    </source>
</evidence>
<feature type="transmembrane region" description="Helical" evidence="4">
    <location>
        <begin position="139"/>
        <end position="157"/>
    </location>
</feature>
<dbReference type="AlphaFoldDB" id="A0A2G9WUJ0"/>
<keyword evidence="2 4" id="KW-1133">Transmembrane helix</keyword>
<feature type="transmembrane region" description="Helical" evidence="4">
    <location>
        <begin position="105"/>
        <end position="127"/>
    </location>
</feature>
<accession>A0A2G9WUJ0</accession>
<organism evidence="5 6">
    <name type="scientific">Pleomorphomonas carboxyditropha</name>
    <dbReference type="NCBI Taxonomy" id="2023338"/>
    <lineage>
        <taxon>Bacteria</taxon>
        <taxon>Pseudomonadati</taxon>
        <taxon>Pseudomonadota</taxon>
        <taxon>Alphaproteobacteria</taxon>
        <taxon>Hyphomicrobiales</taxon>
        <taxon>Pleomorphomonadaceae</taxon>
        <taxon>Pleomorphomonas</taxon>
    </lineage>
</organism>
<evidence type="ECO:0000256" key="2">
    <source>
        <dbReference type="ARBA" id="ARBA00022989"/>
    </source>
</evidence>
<dbReference type="Pfam" id="PF07690">
    <property type="entry name" value="MFS_1"/>
    <property type="match status" value="1"/>
</dbReference>
<sequence length="408" mass="41599">MTLRLYFPARLRLVGVLAVTQVIGWGTTFDMPGVMARKMAPDVGLGIDTTFFGLTLMMLVIGLTGPAVGEAVQRIGAARVLVIGSAASTAGLALLAAAQGPVGYFIAWTTIGVAGSLALSVPAYAAAVEREGAAGRRTIGVLMIFTGVSSTIFWPILDAVDALVGWRPTLLAMAGLHLFVCLPLHLLALPPTGARPAELETARRPAASLGPDGAARAFLHIGVVSVAFSFTTFGLAAAYLELLRGAGASVEYALWLGTVRPVLSIAARAADLVIDGRGGPLATTAAAALLMGGSFALLLIGVDGAWLLPAFVAIYAFGAGLSAMARAVLPLAFFPPGEFSRRSGRLALPQNIANAVAPVVFVAIIHHAGVAAAALLGLALMAAALASAALLAKLVRTPFPPSARTDTP</sequence>
<protein>
    <recommendedName>
        <fullName evidence="7">MFS transporter</fullName>
    </recommendedName>
</protein>
<evidence type="ECO:0000256" key="3">
    <source>
        <dbReference type="ARBA" id="ARBA00023136"/>
    </source>
</evidence>
<feature type="transmembrane region" description="Helical" evidence="4">
    <location>
        <begin position="371"/>
        <end position="392"/>
    </location>
</feature>
<dbReference type="InterPro" id="IPR011701">
    <property type="entry name" value="MFS"/>
</dbReference>
<reference evidence="5 6" key="1">
    <citation type="submission" date="2017-08" db="EMBL/GenBank/DDBJ databases">
        <title>Pleomorphomonas carboxidotrophicus sp. nov., a new mesophilic hydrogenogenic carboxidotroph.</title>
        <authorList>
            <person name="Esquivel-Elizondo S."/>
            <person name="Krajmalnik-Brown R."/>
            <person name="Maldonado J."/>
        </authorList>
    </citation>
    <scope>NUCLEOTIDE SEQUENCE [LARGE SCALE GENOMIC DNA]</scope>
    <source>
        <strain evidence="5 6">SVCO-16</strain>
    </source>
</reference>
<comment type="caution">
    <text evidence="5">The sequence shown here is derived from an EMBL/GenBank/DDBJ whole genome shotgun (WGS) entry which is preliminary data.</text>
</comment>
<feature type="transmembrane region" description="Helical" evidence="4">
    <location>
        <begin position="80"/>
        <end position="99"/>
    </location>
</feature>
<evidence type="ECO:0000256" key="1">
    <source>
        <dbReference type="ARBA" id="ARBA00022692"/>
    </source>
</evidence>
<feature type="transmembrane region" description="Helical" evidence="4">
    <location>
        <begin position="281"/>
        <end position="300"/>
    </location>
</feature>
<dbReference type="Gene3D" id="1.20.1250.20">
    <property type="entry name" value="MFS general substrate transporter like domains"/>
    <property type="match status" value="1"/>
</dbReference>
<keyword evidence="1 4" id="KW-0812">Transmembrane</keyword>
<dbReference type="SUPFAM" id="SSF103473">
    <property type="entry name" value="MFS general substrate transporter"/>
    <property type="match status" value="1"/>
</dbReference>
<evidence type="ECO:0000313" key="6">
    <source>
        <dbReference type="Proteomes" id="UP000231070"/>
    </source>
</evidence>
<feature type="transmembrane region" description="Helical" evidence="4">
    <location>
        <begin position="306"/>
        <end position="334"/>
    </location>
</feature>
<keyword evidence="6" id="KW-1185">Reference proteome</keyword>